<dbReference type="KEGG" id="cchv:BTM20_11625"/>
<name>A0ABD4RG42_9CLOT</name>
<gene>
    <name evidence="3" type="ORF">K4H94_04425</name>
</gene>
<accession>A0ABD4RG42</accession>
<feature type="transmembrane region" description="Helical" evidence="2">
    <location>
        <begin position="103"/>
        <end position="122"/>
    </location>
</feature>
<dbReference type="AlphaFoldDB" id="A0ABD4RG42"/>
<sequence>MLDKDTTSNNEEILNSENNEEVSVEEVLVEEPLVEETSENTLVTEEKIEEDVVKEESKAMRGIRKLLVGVIDQIVIFAASLVVLMIFDFILRLTGFFVAQKEQVILIIYALLNVIYIPICEATKLKKTIGKKVLFK</sequence>
<organism evidence="3 4">
    <name type="scientific">Clostridium chauvoei</name>
    <dbReference type="NCBI Taxonomy" id="46867"/>
    <lineage>
        <taxon>Bacteria</taxon>
        <taxon>Bacillati</taxon>
        <taxon>Bacillota</taxon>
        <taxon>Clostridia</taxon>
        <taxon>Eubacteriales</taxon>
        <taxon>Clostridiaceae</taxon>
        <taxon>Clostridium</taxon>
    </lineage>
</organism>
<evidence type="ECO:0000256" key="2">
    <source>
        <dbReference type="SAM" id="Phobius"/>
    </source>
</evidence>
<evidence type="ECO:0000313" key="3">
    <source>
        <dbReference type="EMBL" id="MBX7290293.1"/>
    </source>
</evidence>
<keyword evidence="2" id="KW-1133">Transmembrane helix</keyword>
<feature type="compositionally biased region" description="Low complexity" evidence="1">
    <location>
        <begin position="7"/>
        <end position="17"/>
    </location>
</feature>
<reference evidence="3 4" key="1">
    <citation type="submission" date="2021-08" db="EMBL/GenBank/DDBJ databases">
        <title>Genome sequence analysis of Clostridium chauvoei strains of European origin and evaluation of typing options for outbreak investigations.</title>
        <authorList>
            <person name="Abdel-Glil M."/>
            <person name="Thomas P."/>
            <person name="Seyboldt C."/>
        </authorList>
    </citation>
    <scope>NUCLEOTIDE SEQUENCE [LARGE SCALE GENOMIC DNA]</scope>
    <source>
        <strain evidence="3 4">S0260-09</strain>
    </source>
</reference>
<comment type="caution">
    <text evidence="3">The sequence shown here is derived from an EMBL/GenBank/DDBJ whole genome shotgun (WGS) entry which is preliminary data.</text>
</comment>
<feature type="transmembrane region" description="Helical" evidence="2">
    <location>
        <begin position="66"/>
        <end position="91"/>
    </location>
</feature>
<evidence type="ECO:0000256" key="1">
    <source>
        <dbReference type="SAM" id="MobiDB-lite"/>
    </source>
</evidence>
<protein>
    <recommendedName>
        <fullName evidence="5">RDD family protein</fullName>
    </recommendedName>
</protein>
<evidence type="ECO:0008006" key="5">
    <source>
        <dbReference type="Google" id="ProtNLM"/>
    </source>
</evidence>
<dbReference type="EMBL" id="JAIFTX010000007">
    <property type="protein sequence ID" value="MBX7290293.1"/>
    <property type="molecule type" value="Genomic_DNA"/>
</dbReference>
<feature type="region of interest" description="Disordered" evidence="1">
    <location>
        <begin position="1"/>
        <end position="21"/>
    </location>
</feature>
<dbReference type="RefSeq" id="WP_021876512.1">
    <property type="nucleotide sequence ID" value="NZ_CP018624.1"/>
</dbReference>
<dbReference type="GeneID" id="66302524"/>
<proteinExistence type="predicted"/>
<dbReference type="Proteomes" id="UP000775179">
    <property type="component" value="Unassembled WGS sequence"/>
</dbReference>
<evidence type="ECO:0000313" key="4">
    <source>
        <dbReference type="Proteomes" id="UP000775179"/>
    </source>
</evidence>
<keyword evidence="2" id="KW-0472">Membrane</keyword>
<keyword evidence="2" id="KW-0812">Transmembrane</keyword>